<feature type="region of interest" description="Disordered" evidence="1">
    <location>
        <begin position="774"/>
        <end position="813"/>
    </location>
</feature>
<dbReference type="InterPro" id="IPR031325">
    <property type="entry name" value="RHS_repeat"/>
</dbReference>
<feature type="region of interest" description="Disordered" evidence="1">
    <location>
        <begin position="1883"/>
        <end position="1904"/>
    </location>
</feature>
<accession>A0ABT3GLU1</accession>
<evidence type="ECO:0000256" key="2">
    <source>
        <dbReference type="SAM" id="SignalP"/>
    </source>
</evidence>
<evidence type="ECO:0000256" key="1">
    <source>
        <dbReference type="SAM" id="MobiDB-lite"/>
    </source>
</evidence>
<feature type="compositionally biased region" description="Basic and acidic residues" evidence="1">
    <location>
        <begin position="2916"/>
        <end position="2925"/>
    </location>
</feature>
<feature type="region of interest" description="Disordered" evidence="1">
    <location>
        <begin position="545"/>
        <end position="566"/>
    </location>
</feature>
<dbReference type="EMBL" id="JAPDDT010000008">
    <property type="protein sequence ID" value="MCW1924481.1"/>
    <property type="molecule type" value="Genomic_DNA"/>
</dbReference>
<comment type="caution">
    <text evidence="3">The sequence shown here is derived from an EMBL/GenBank/DDBJ whole genome shotgun (WGS) entry which is preliminary data.</text>
</comment>
<feature type="region of interest" description="Disordered" evidence="1">
    <location>
        <begin position="2607"/>
        <end position="2634"/>
    </location>
</feature>
<dbReference type="RefSeq" id="WP_264488588.1">
    <property type="nucleotide sequence ID" value="NZ_JAPDDT010000008.1"/>
</dbReference>
<dbReference type="Pfam" id="PF05593">
    <property type="entry name" value="RHS_repeat"/>
    <property type="match status" value="3"/>
</dbReference>
<feature type="compositionally biased region" description="Polar residues" evidence="1">
    <location>
        <begin position="65"/>
        <end position="88"/>
    </location>
</feature>
<feature type="chain" id="PRO_5045996439" evidence="2">
    <location>
        <begin position="23"/>
        <end position="2938"/>
    </location>
</feature>
<evidence type="ECO:0000313" key="3">
    <source>
        <dbReference type="EMBL" id="MCW1924481.1"/>
    </source>
</evidence>
<sequence length="2938" mass="319317">MKRKIHLAIAVAASCCGALVCALPDESHKVEATVTDPNQPGGSPGQPPSANAAMLVVEDFDRDGVSNTAEDLDNSGTYNTGDRSNFKNADTDGDGLNDLVDPVPLVNHFRDRADYYALPQGVRDRYAPTAARAGQGIAGGKPQGGYFDFSTYETVASGEKHASVLDDYLLSNGNGTFYHERPNSRSAVQHVINASSSPTVASVGQISTRLVKGTGSLAANSLNQYYQGLTAGSKGLLSVTKGNGLLTGAGAENLKHDLYVPFNALFLSASVKVTGSLSTGTKAYIASNRIWGSGGNGMGVLDIQVYRRTSPDPALRVPVLQVRYGSNPTSAVVVREWKYPESVGDWHDVVVDLSGNNDAAASCWIDGKLADKTDNADVATGTQITNSDTAGQYRHIFFGSTFSSVNIAPSIDQYYLGSGWVIDPGVSVNLDRIFIGNRASLTAADRSGFINPDTDGDGAYDREEGNTARFHYSDDPDFDGLKTVDELAGYLIGGQLRKPSPSRFDTDSDGFGDRWEVENLFNPLDEAEPSQLGDLDDDDVSNYLEHLYGTNPRDPADRPKDPLPSGLLLGQGVHANPNTWFQGFAGEPMAGIAGLGQLGSFSSSPPPPETPSTVKLWLGDPSGSRSERWLLDFGGDVGIVNDSNPVHHSLGGPESILNWDQLPNMEVLPSREQWHMISLSHRGSLPVPGSDPNSTYNIPDFDYAARVDVSPESWVLYDPPMGGGAPSDQLLNHPPPLGGTPSLETHSNAGENADTEFWRKRAYLIPIEKSSSSSLSVSLSGSDAAGPRYRKIDLSGRPLADEKPETSEETDTKAEETFVDAFDLSLRHDTSFVSLPLAATDLVIEANASLTETTWDERSGIRPYESLTNPFGVCWRSNLCSYIEVVEEVNGSGTDPVSINVIDEQGSPQRFTTDGKGSFFPWPSSRSDKKSFENTLTLNSNTFVFRKKYGNTLTFRKCVAWHMYPGNRLDPGDSGRKHTYYRLEQVVDRYGSRLLYDYGLPITLVNKVSLIPLKISSPDRPGQLIEITRSTDGRRVELLRDGENRAVDFHYADIEYRELGASLAKGASAPGETAGTINNQSKKLTSITYPDGTTQSFGYQVFAEMEEEIPDRTKPAERTFTRHFHTNVTSMTDKQGATHGFTYEPNIYTTFYRNSDKASGFYIPGTDIDGLPEDAKDYVNAYLDSLNEGVEAGGGPFNPNQRVYGLPRLLSQVQRPGVSTPTVFTGVGRSFQITLDGAGKPVVTASIATQVTDGALGKTYYTFPGVAAEIVDWDVSGTADSGSIGIEWMVYYTGMEIAFGAAAPGQTGYLGKESFTFDLGSGLSLKTATDVYGATTEWFYEAPQPVSFLPVQPKGMPNLMTAWSDPTSKLDALGRRESYVYEGDYRTLTISDDVHNVRTETMVDGLGRRTGVTVSQNDTGALLSSESFHYEHPQFKAFMTKRVVRAFQKERDWVDDIVTVYQPDALGRVWKETLDPKGLAITTTYTYDISNRKTSTKDPMGNVTSFQYDVMGNVVKANYPATLTVDGLRSCSTILRYDKNGNKAVSIDENGNATIWVRDQLQRVIHEIRDMDGQGIPTSALGSPVTIAPSYASSHITGSGAAADLVSTMVYNGVGSQVMAVDPRGIATVTAVDGLQRPTATFSGVPGMARSGTNGVAPLVPSVGTLTGDAQASDSVTHTDMYYATPGANGKVTLGDLLVPTPLLSAPAVNVAPGSFTYGGSSVFDSDGFRPLKTISRDVVLGSDGTTIDLVSYAHYDAAHRLLFVLEQFQGPDISSNPDDFSLKKQSYSSVSSEKEARVTTTSDSKGRITTAEMDGLQRLVRVTDSPWKTTAGEQGRITETYFTSTGLKYLVVDALERPVETDYDSAGRPVKVWLSISGDPKNGVPEPDVEDPAIDRLGGMSPKTTTEYDKNGNVVATTNALEQRWEYQYDPRNRKTCEILPAVIDARDPNDPVPDSNPYKCTRYDGVGNVTFTRDERKKGAWTYFDRANRAIRTRVNPVTGIPSMVYALPNQHDITTDMTYDAGGLVTSAKDGNGNITRNAYDALGRLIHTITDPLNVDPPDPGSGTFNPASYQQPGSTIMLVSNRYDDSGNLVQVKDGRGAVTQFRYDGKGRKRMTIWDPGTLAVKYEAWVYDALGLRIRYDAIGNGPLGTSGRKTVFGYDGHHLLRTVDYFVASGSDGSTHPDNRELGYDRLGKLLTVSYPDDPTNGALRYVRQQYDNLDRLIREKSATVTHAYEYDKAGNRTRTIYGGTGRTLVSTYDALSRLDTLADGTMLTRYRYDRGGKVTRKELPNQVWTDTTYDFQGRALTITEKKGGAILSRFDYSQPVAPWPSSYDGMGNVLQIVEDYSMPEVPDRTVQNSYDRCSRLTGEARIVVTVNSSQDVTTNSNWTLYQYDAGNNRTMMAKSFSTRTVYSDGSESQGGSESVPNYYHYGNGSNGYNSNQLISTGSMPDGSEPDVSYAYDANGNRTGVYTGTVGATLLQSLTFDGDNRLVQTVTYEGTPKSYLYSYDHRTRRVIRNESPGGDATVLSFSGATSVQEWVGGTIGAQLIRGSDWGGGVGGVLYTVRGTSFAAKAYNSRGDVVSQTTGGGVVNWQAAYEAFGTHKVQSNPAANPDRQRANTKEEDPTGLLNEGSRYRDLATGVFITRDPAGFVDGPNVYTYVNQNPWSKFDPDGLASVWHHRLPQEFERQFFQLGIKVHDAQWGTFIGTKHHDAIHAGLGKGGDYNTSWRNFFNTAGQTRESALAHLAKLEGSERFAKHLSHAAPVLGRLNYRQYHQHLTKAEKGLMIGASFAAKKSKVAIAAIKAAGKAVGKKLGSKGAKRLIPFVPLLFLPGEVEARGVVGGIGNTLLDAAPIVGWSKLGAEVLSGDDLFPTLEEQQAQRDIAHAEQVADMMHRIASKREWDAMPRGVPEKQPLEKYEHLWKNSPFTSGGGGEK</sequence>
<dbReference type="PROSITE" id="PS51257">
    <property type="entry name" value="PROKAR_LIPOPROTEIN"/>
    <property type="match status" value="1"/>
</dbReference>
<dbReference type="PANTHER" id="PTHR32305:SF15">
    <property type="entry name" value="PROTEIN RHSA-RELATED"/>
    <property type="match status" value="1"/>
</dbReference>
<protein>
    <submittedName>
        <fullName evidence="3">DUF2380 domain-containing protein</fullName>
    </submittedName>
</protein>
<feature type="compositionally biased region" description="Basic and acidic residues" evidence="1">
    <location>
        <begin position="2617"/>
        <end position="2627"/>
    </location>
</feature>
<gene>
    <name evidence="3" type="ORF">OKA05_18080</name>
</gene>
<dbReference type="NCBIfam" id="TIGR03696">
    <property type="entry name" value="Rhs_assc_core"/>
    <property type="match status" value="1"/>
</dbReference>
<dbReference type="NCBIfam" id="TIGR01643">
    <property type="entry name" value="YD_repeat_2x"/>
    <property type="match status" value="4"/>
</dbReference>
<dbReference type="InterPro" id="IPR050708">
    <property type="entry name" value="T6SS_VgrG/RHS"/>
</dbReference>
<proteinExistence type="predicted"/>
<feature type="signal peptide" evidence="2">
    <location>
        <begin position="1"/>
        <end position="22"/>
    </location>
</feature>
<keyword evidence="4" id="KW-1185">Reference proteome</keyword>
<reference evidence="3 4" key="1">
    <citation type="submission" date="2022-10" db="EMBL/GenBank/DDBJ databases">
        <title>Luteolibacter arcticus strain CCTCC AB 2014275, whole genome shotgun sequencing project.</title>
        <authorList>
            <person name="Zhao G."/>
            <person name="Shen L."/>
        </authorList>
    </citation>
    <scope>NUCLEOTIDE SEQUENCE [LARGE SCALE GENOMIC DNA]</scope>
    <source>
        <strain evidence="3 4">CCTCC AB 2014275</strain>
    </source>
</reference>
<dbReference type="InterPro" id="IPR022385">
    <property type="entry name" value="Rhs_assc_core"/>
</dbReference>
<feature type="compositionally biased region" description="Basic and acidic residues" evidence="1">
    <location>
        <begin position="790"/>
        <end position="813"/>
    </location>
</feature>
<feature type="region of interest" description="Disordered" evidence="1">
    <location>
        <begin position="2916"/>
        <end position="2938"/>
    </location>
</feature>
<feature type="region of interest" description="Disordered" evidence="1">
    <location>
        <begin position="65"/>
        <end position="90"/>
    </location>
</feature>
<name>A0ABT3GLU1_9BACT</name>
<dbReference type="Gene3D" id="2.180.10.10">
    <property type="entry name" value="RHS repeat-associated core"/>
    <property type="match status" value="4"/>
</dbReference>
<feature type="region of interest" description="Disordered" evidence="1">
    <location>
        <begin position="720"/>
        <end position="751"/>
    </location>
</feature>
<dbReference type="InterPro" id="IPR006530">
    <property type="entry name" value="YD"/>
</dbReference>
<dbReference type="PANTHER" id="PTHR32305">
    <property type="match status" value="1"/>
</dbReference>
<keyword evidence="2" id="KW-0732">Signal</keyword>
<organism evidence="3 4">
    <name type="scientific">Luteolibacter arcticus</name>
    <dbReference type="NCBI Taxonomy" id="1581411"/>
    <lineage>
        <taxon>Bacteria</taxon>
        <taxon>Pseudomonadati</taxon>
        <taxon>Verrucomicrobiota</taxon>
        <taxon>Verrucomicrobiia</taxon>
        <taxon>Verrucomicrobiales</taxon>
        <taxon>Verrucomicrobiaceae</taxon>
        <taxon>Luteolibacter</taxon>
    </lineage>
</organism>
<dbReference type="Proteomes" id="UP001320876">
    <property type="component" value="Unassembled WGS sequence"/>
</dbReference>
<evidence type="ECO:0000313" key="4">
    <source>
        <dbReference type="Proteomes" id="UP001320876"/>
    </source>
</evidence>